<evidence type="ECO:0000313" key="2">
    <source>
        <dbReference type="Proteomes" id="UP000009374"/>
    </source>
</evidence>
<dbReference type="AlphaFoldDB" id="C6I062"/>
<proteinExistence type="predicted"/>
<protein>
    <submittedName>
        <fullName evidence="1">Uncharacterized protein</fullName>
    </submittedName>
</protein>
<sequence length="100" mass="10944">MSRSTMESAGSLIAFHLSVPYGLGTVSEEDVYEILKHGTLAGIRSPAKDVLAFLFHENSPTSILKAVGECGGSLENVQELYEEIRGMSFPPAPEWEKMTR</sequence>
<organism evidence="1 2">
    <name type="scientific">Leptospirillum ferrodiazotrophum</name>
    <dbReference type="NCBI Taxonomy" id="412449"/>
    <lineage>
        <taxon>Bacteria</taxon>
        <taxon>Pseudomonadati</taxon>
        <taxon>Nitrospirota</taxon>
        <taxon>Nitrospiria</taxon>
        <taxon>Nitrospirales</taxon>
        <taxon>Nitrospiraceae</taxon>
        <taxon>Leptospirillum</taxon>
    </lineage>
</organism>
<dbReference type="EMBL" id="GG693885">
    <property type="protein sequence ID" value="EES51753.1"/>
    <property type="molecule type" value="Genomic_DNA"/>
</dbReference>
<gene>
    <name evidence="1" type="ORF">UBAL3_95530023</name>
</gene>
<dbReference type="Proteomes" id="UP000009374">
    <property type="component" value="Unassembled WGS sequence"/>
</dbReference>
<name>C6I062_9BACT</name>
<evidence type="ECO:0000313" key="1">
    <source>
        <dbReference type="EMBL" id="EES51753.1"/>
    </source>
</evidence>
<accession>C6I062</accession>
<keyword evidence="2" id="KW-1185">Reference proteome</keyword>
<reference evidence="1 2" key="1">
    <citation type="journal article" date="2009" name="Appl. Environ. Microbiol.">
        <title>Community genomic and proteomic analyses of chemoautotrophic iron-oxidizing "Leptospirillum rubarum" (Group II) and "Leptospirillum ferrodiazotrophum" (Group III) bacteria in acid mine drainage biofilms.</title>
        <authorList>
            <person name="Goltsman D.S."/>
            <person name="Denef V.J."/>
            <person name="Singer S.W."/>
            <person name="VerBerkmoes N.C."/>
            <person name="Lefsrud M."/>
            <person name="Mueller R.S."/>
            <person name="Dick G.J."/>
            <person name="Sun C.L."/>
            <person name="Wheeler K.E."/>
            <person name="Zemla A."/>
            <person name="Baker B.J."/>
            <person name="Hauser L."/>
            <person name="Land M."/>
            <person name="Shah M.B."/>
            <person name="Thelen M.P."/>
            <person name="Hettich R.L."/>
            <person name="Banfield J.F."/>
        </authorList>
    </citation>
    <scope>NUCLEOTIDE SEQUENCE [LARGE SCALE GENOMIC DNA]</scope>
</reference>